<evidence type="ECO:0000313" key="2">
    <source>
        <dbReference type="Proteomes" id="UP000030653"/>
    </source>
</evidence>
<protein>
    <submittedName>
        <fullName evidence="1">Uncharacterized protein</fullName>
    </submittedName>
</protein>
<proteinExistence type="predicted"/>
<organism evidence="1 2">
    <name type="scientific">Dacryopinax primogenitus (strain DJM 731)</name>
    <name type="common">Brown rot fungus</name>
    <dbReference type="NCBI Taxonomy" id="1858805"/>
    <lineage>
        <taxon>Eukaryota</taxon>
        <taxon>Fungi</taxon>
        <taxon>Dikarya</taxon>
        <taxon>Basidiomycota</taxon>
        <taxon>Agaricomycotina</taxon>
        <taxon>Dacrymycetes</taxon>
        <taxon>Dacrymycetales</taxon>
        <taxon>Dacrymycetaceae</taxon>
        <taxon>Dacryopinax</taxon>
    </lineage>
</organism>
<name>M5FR28_DACPD</name>
<dbReference type="EMBL" id="JH795877">
    <property type="protein sequence ID" value="EJT97304.1"/>
    <property type="molecule type" value="Genomic_DNA"/>
</dbReference>
<keyword evidence="2" id="KW-1185">Reference proteome</keyword>
<gene>
    <name evidence="1" type="ORF">DACRYDRAFT_111850</name>
</gene>
<dbReference type="RefSeq" id="XP_040624202.1">
    <property type="nucleotide sequence ID" value="XM_040769298.1"/>
</dbReference>
<dbReference type="GeneID" id="63684360"/>
<dbReference type="HOGENOM" id="CLU_721640_0_0_1"/>
<evidence type="ECO:0000313" key="1">
    <source>
        <dbReference type="EMBL" id="EJT97304.1"/>
    </source>
</evidence>
<dbReference type="AlphaFoldDB" id="M5FR28"/>
<sequence length="383" mass="44344">MYTRLAGWFIGNVLLLANFEERTIHLFQPKEGEQLSRPYFSQQMERFFEAQLHSVEERQVLALRYNDRIVLHHIVVLPDSVGIHPYWSHQYLENEEDTSTYVSAIGVSPSGSLVYVEHHFRSTQNSQLKMVTTSDPSSIKTSVTVIEQCDKLDILRHVDSIHFTSEGHALIGRSESLLWFEVSLFGEFDPKMTVDPLRPIVQSECWKYWRREWDTKHDPNFEKDAISDIDMSEMAIPDEWFVEEDLNAFISDFLAVPDGHRWWLRYGWGVVAPTKLVAVDDNDPFCFEAIISVETSKGIRYIVMDRGSDENDWPLVPSLQATDQLSVESCFQLPLSIPRMDAQKWALDLNAARRELVAGWDRETLYQRAKRDEWGDDVGLIGL</sequence>
<reference evidence="1 2" key="1">
    <citation type="journal article" date="2012" name="Science">
        <title>The Paleozoic origin of enzymatic lignin decomposition reconstructed from 31 fungal genomes.</title>
        <authorList>
            <person name="Floudas D."/>
            <person name="Binder M."/>
            <person name="Riley R."/>
            <person name="Barry K."/>
            <person name="Blanchette R.A."/>
            <person name="Henrissat B."/>
            <person name="Martinez A.T."/>
            <person name="Otillar R."/>
            <person name="Spatafora J.W."/>
            <person name="Yadav J.S."/>
            <person name="Aerts A."/>
            <person name="Benoit I."/>
            <person name="Boyd A."/>
            <person name="Carlson A."/>
            <person name="Copeland A."/>
            <person name="Coutinho P.M."/>
            <person name="de Vries R.P."/>
            <person name="Ferreira P."/>
            <person name="Findley K."/>
            <person name="Foster B."/>
            <person name="Gaskell J."/>
            <person name="Glotzer D."/>
            <person name="Gorecki P."/>
            <person name="Heitman J."/>
            <person name="Hesse C."/>
            <person name="Hori C."/>
            <person name="Igarashi K."/>
            <person name="Jurgens J.A."/>
            <person name="Kallen N."/>
            <person name="Kersten P."/>
            <person name="Kohler A."/>
            <person name="Kuees U."/>
            <person name="Kumar T.K.A."/>
            <person name="Kuo A."/>
            <person name="LaButti K."/>
            <person name="Larrondo L.F."/>
            <person name="Lindquist E."/>
            <person name="Ling A."/>
            <person name="Lombard V."/>
            <person name="Lucas S."/>
            <person name="Lundell T."/>
            <person name="Martin R."/>
            <person name="McLaughlin D.J."/>
            <person name="Morgenstern I."/>
            <person name="Morin E."/>
            <person name="Murat C."/>
            <person name="Nagy L.G."/>
            <person name="Nolan M."/>
            <person name="Ohm R.A."/>
            <person name="Patyshakuliyeva A."/>
            <person name="Rokas A."/>
            <person name="Ruiz-Duenas F.J."/>
            <person name="Sabat G."/>
            <person name="Salamov A."/>
            <person name="Samejima M."/>
            <person name="Schmutz J."/>
            <person name="Slot J.C."/>
            <person name="St John F."/>
            <person name="Stenlid J."/>
            <person name="Sun H."/>
            <person name="Sun S."/>
            <person name="Syed K."/>
            <person name="Tsang A."/>
            <person name="Wiebenga A."/>
            <person name="Young D."/>
            <person name="Pisabarro A."/>
            <person name="Eastwood D.C."/>
            <person name="Martin F."/>
            <person name="Cullen D."/>
            <person name="Grigoriev I.V."/>
            <person name="Hibbett D.S."/>
        </authorList>
    </citation>
    <scope>NUCLEOTIDE SEQUENCE [LARGE SCALE GENOMIC DNA]</scope>
    <source>
        <strain evidence="1 2">DJM-731 SS1</strain>
    </source>
</reference>
<accession>M5FR28</accession>
<dbReference type="Proteomes" id="UP000030653">
    <property type="component" value="Unassembled WGS sequence"/>
</dbReference>